<reference evidence="2 3" key="1">
    <citation type="submission" date="2019-01" db="EMBL/GenBank/DDBJ databases">
        <title>Genome sequencing of the rare red list fungi Fomitopsis rosea.</title>
        <authorList>
            <person name="Buettner E."/>
            <person name="Kellner H."/>
        </authorList>
    </citation>
    <scope>NUCLEOTIDE SEQUENCE [LARGE SCALE GENOMIC DNA]</scope>
    <source>
        <strain evidence="2 3">DSM 105464</strain>
    </source>
</reference>
<dbReference type="EMBL" id="SEKV01000521">
    <property type="protein sequence ID" value="TFY56241.1"/>
    <property type="molecule type" value="Genomic_DNA"/>
</dbReference>
<evidence type="ECO:0000313" key="3">
    <source>
        <dbReference type="Proteomes" id="UP000298390"/>
    </source>
</evidence>
<accession>A0A4Y9Y486</accession>
<dbReference type="AlphaFoldDB" id="A0A4Y9Y486"/>
<protein>
    <submittedName>
        <fullName evidence="2">Uncharacterized protein</fullName>
    </submittedName>
</protein>
<feature type="region of interest" description="Disordered" evidence="1">
    <location>
        <begin position="1"/>
        <end position="23"/>
    </location>
</feature>
<evidence type="ECO:0000313" key="2">
    <source>
        <dbReference type="EMBL" id="TFY56241.1"/>
    </source>
</evidence>
<comment type="caution">
    <text evidence="2">The sequence shown here is derived from an EMBL/GenBank/DDBJ whole genome shotgun (WGS) entry which is preliminary data.</text>
</comment>
<dbReference type="Proteomes" id="UP000298390">
    <property type="component" value="Unassembled WGS sequence"/>
</dbReference>
<name>A0A4Y9Y486_9APHY</name>
<organism evidence="2 3">
    <name type="scientific">Rhodofomes roseus</name>
    <dbReference type="NCBI Taxonomy" id="34475"/>
    <lineage>
        <taxon>Eukaryota</taxon>
        <taxon>Fungi</taxon>
        <taxon>Dikarya</taxon>
        <taxon>Basidiomycota</taxon>
        <taxon>Agaricomycotina</taxon>
        <taxon>Agaricomycetes</taxon>
        <taxon>Polyporales</taxon>
        <taxon>Rhodofomes</taxon>
    </lineage>
</organism>
<gene>
    <name evidence="2" type="ORF">EVJ58_g7760</name>
</gene>
<evidence type="ECO:0000256" key="1">
    <source>
        <dbReference type="SAM" id="MobiDB-lite"/>
    </source>
</evidence>
<sequence length="61" mass="6530">MLPAAPNSIISEIDDPQTHLPDIAPMVGWPKTVRKAEIGIGEGEATQTILDEAELTPHSRA</sequence>
<proteinExistence type="predicted"/>